<comment type="caution">
    <text evidence="2">The sequence shown here is derived from an EMBL/GenBank/DDBJ whole genome shotgun (WGS) entry which is preliminary data.</text>
</comment>
<feature type="transmembrane region" description="Helical" evidence="1">
    <location>
        <begin position="135"/>
        <end position="152"/>
    </location>
</feature>
<dbReference type="EMBL" id="PDET01000005">
    <property type="protein sequence ID" value="PRD15863.1"/>
    <property type="molecule type" value="Genomic_DNA"/>
</dbReference>
<feature type="transmembrane region" description="Helical" evidence="1">
    <location>
        <begin position="102"/>
        <end position="123"/>
    </location>
</feature>
<keyword evidence="1" id="KW-0812">Transmembrane</keyword>
<organism evidence="2 3">
    <name type="scientific">Pantoea coffeiphila</name>
    <dbReference type="NCBI Taxonomy" id="1465635"/>
    <lineage>
        <taxon>Bacteria</taxon>
        <taxon>Pseudomonadati</taxon>
        <taxon>Pseudomonadota</taxon>
        <taxon>Gammaproteobacteria</taxon>
        <taxon>Enterobacterales</taxon>
        <taxon>Erwiniaceae</taxon>
        <taxon>Pantoea</taxon>
    </lineage>
</organism>
<dbReference type="RefSeq" id="WP_105592574.1">
    <property type="nucleotide sequence ID" value="NZ_JAFBFW010000003.1"/>
</dbReference>
<keyword evidence="3" id="KW-1185">Reference proteome</keyword>
<dbReference type="Proteomes" id="UP000239181">
    <property type="component" value="Unassembled WGS sequence"/>
</dbReference>
<evidence type="ECO:0000256" key="1">
    <source>
        <dbReference type="SAM" id="Phobius"/>
    </source>
</evidence>
<evidence type="ECO:0000313" key="2">
    <source>
        <dbReference type="EMBL" id="PRD15863.1"/>
    </source>
</evidence>
<proteinExistence type="predicted"/>
<sequence length="176" mass="19815">MTNKSYRRYSAALLAGFAGGNVASFVKWGSENPFPPRTADRAIPPVEMLNDLGLNTEAMIYHWSGHVVNWGVAGVHHLFSVFFAMLYCWLAEIFPSIKLWQGVAFALVITVIFHGVVLPAAGWAPALWDLPADEILSETFGHILWMWTIEIFRRDLRNRITRARDAEERLATSAGR</sequence>
<dbReference type="InterPro" id="IPR009898">
    <property type="entry name" value="DUF1440"/>
</dbReference>
<evidence type="ECO:0008006" key="4">
    <source>
        <dbReference type="Google" id="ProtNLM"/>
    </source>
</evidence>
<evidence type="ECO:0000313" key="3">
    <source>
        <dbReference type="Proteomes" id="UP000239181"/>
    </source>
</evidence>
<protein>
    <recommendedName>
        <fullName evidence="4">DUF1440 domain-containing protein</fullName>
    </recommendedName>
</protein>
<keyword evidence="1" id="KW-1133">Transmembrane helix</keyword>
<keyword evidence="1" id="KW-0472">Membrane</keyword>
<feature type="transmembrane region" description="Helical" evidence="1">
    <location>
        <begin position="67"/>
        <end position="90"/>
    </location>
</feature>
<name>A0A2S9IDI4_9GAMM</name>
<reference evidence="2 3" key="1">
    <citation type="submission" date="2017-10" db="EMBL/GenBank/DDBJ databases">
        <title>Draft genome of two endophytic bacteria isolated from 'guarana' Paullinia cupana (Mart.) Ducke.</title>
        <authorList>
            <person name="Siqueira K.A."/>
            <person name="Liotti R.G."/>
            <person name="Mendes T.A."/>
            <person name="Soares M.A."/>
        </authorList>
    </citation>
    <scope>NUCLEOTIDE SEQUENCE [LARGE SCALE GENOMIC DNA]</scope>
    <source>
        <strain evidence="2 3">342</strain>
    </source>
</reference>
<dbReference type="OrthoDB" id="1629003at2"/>
<accession>A0A2S9IDI4</accession>
<gene>
    <name evidence="2" type="ORF">CQW29_09960</name>
</gene>
<dbReference type="AlphaFoldDB" id="A0A2S9IDI4"/>
<dbReference type="Pfam" id="PF07274">
    <property type="entry name" value="DUF1440"/>
    <property type="match status" value="1"/>
</dbReference>